<dbReference type="SUPFAM" id="SSF48264">
    <property type="entry name" value="Cytochrome P450"/>
    <property type="match status" value="1"/>
</dbReference>
<evidence type="ECO:0000256" key="5">
    <source>
        <dbReference type="ARBA" id="ARBA00022723"/>
    </source>
</evidence>
<evidence type="ECO:0000256" key="9">
    <source>
        <dbReference type="PIRSR" id="PIRSR602401-1"/>
    </source>
</evidence>
<evidence type="ECO:0000256" key="3">
    <source>
        <dbReference type="ARBA" id="ARBA00010617"/>
    </source>
</evidence>
<proteinExistence type="inferred from homology"/>
<keyword evidence="6 10" id="KW-0560">Oxidoreductase</keyword>
<evidence type="ECO:0000256" key="7">
    <source>
        <dbReference type="ARBA" id="ARBA00023004"/>
    </source>
</evidence>
<organism evidence="13 14">
    <name type="scientific">Psilocybe cyanescens</name>
    <dbReference type="NCBI Taxonomy" id="93625"/>
    <lineage>
        <taxon>Eukaryota</taxon>
        <taxon>Fungi</taxon>
        <taxon>Dikarya</taxon>
        <taxon>Basidiomycota</taxon>
        <taxon>Agaricomycotina</taxon>
        <taxon>Agaricomycetes</taxon>
        <taxon>Agaricomycetidae</taxon>
        <taxon>Agaricales</taxon>
        <taxon>Agaricineae</taxon>
        <taxon>Strophariaceae</taxon>
        <taxon>Psilocybe</taxon>
    </lineage>
</organism>
<dbReference type="InParanoid" id="A0A409WXL6"/>
<dbReference type="STRING" id="93625.A0A409WXL6"/>
<evidence type="ECO:0000256" key="2">
    <source>
        <dbReference type="ARBA" id="ARBA00005179"/>
    </source>
</evidence>
<evidence type="ECO:0000256" key="10">
    <source>
        <dbReference type="RuleBase" id="RU000461"/>
    </source>
</evidence>
<protein>
    <submittedName>
        <fullName evidence="13">Dimethyrltryptamine 4-hydroxylase (PsiH)</fullName>
    </submittedName>
</protein>
<evidence type="ECO:0000256" key="8">
    <source>
        <dbReference type="ARBA" id="ARBA00023033"/>
    </source>
</evidence>
<dbReference type="PANTHER" id="PTHR46300:SF7">
    <property type="entry name" value="P450, PUTATIVE (EUROFUNG)-RELATED"/>
    <property type="match status" value="1"/>
</dbReference>
<dbReference type="InterPro" id="IPR001128">
    <property type="entry name" value="Cyt_P450"/>
</dbReference>
<evidence type="ECO:0000313" key="14">
    <source>
        <dbReference type="Proteomes" id="UP000283269"/>
    </source>
</evidence>
<evidence type="ECO:0000256" key="6">
    <source>
        <dbReference type="ARBA" id="ARBA00023002"/>
    </source>
</evidence>
<dbReference type="Pfam" id="PF00067">
    <property type="entry name" value="p450"/>
    <property type="match status" value="1"/>
</dbReference>
<dbReference type="GO" id="GO:0005506">
    <property type="term" value="F:iron ion binding"/>
    <property type="evidence" value="ECO:0007669"/>
    <property type="project" value="InterPro"/>
</dbReference>
<dbReference type="CDD" id="cd11065">
    <property type="entry name" value="CYP64-like"/>
    <property type="match status" value="1"/>
</dbReference>
<dbReference type="Proteomes" id="UP000283269">
    <property type="component" value="Unassembled WGS sequence"/>
</dbReference>
<dbReference type="InterPro" id="IPR002401">
    <property type="entry name" value="Cyt_P450_E_grp-I"/>
</dbReference>
<keyword evidence="12" id="KW-1133">Transmembrane helix</keyword>
<dbReference type="SMR" id="A0A409WXL6"/>
<dbReference type="AlphaFoldDB" id="A0A409WXL6"/>
<comment type="caution">
    <text evidence="13">The sequence shown here is derived from an EMBL/GenBank/DDBJ whole genome shotgun (WGS) entry which is preliminary data.</text>
</comment>
<keyword evidence="12" id="KW-0472">Membrane</keyword>
<sequence length="494" mass="55874">MAPLTTMIPIVLSLLIAGCIYYINARRIKRSRLPPGPPGIPIPFIGNMFDMPSESPWLIFLQWGQEYQTDIIYVDAGGTDMIILNSLEAITDLLEKRGSLYSGRLESTMVNELMGWEFDFGFIPYGERWREERRMFAKEFSEKNIRQFRHAQVKAANQLVRQLTDKPDRWSHHIRHQIASMALDIGYGIDLAEDDPWIAASELANEGLAVASVPGSFWVDTFPFLKYLPSWLPGAEFKRNAKMWKEGADHMVNMPYETMKKLSAQGLTRPSYASARLQAMDPNGDLEHQERVIKNTATQVNVGGGDTTVGAVSAFILAMVKYPEVQRKVQAELDEFTSKGRIPDYDEDNDSLPYLSACFKELFRWGQIAPLAIAHRLIKDDVYREYTIPKNALVFANNWYGRTVLNDPSEYPNPSEFRPERYLGPDGKPDDTVRDPRKAAFGYGRRVCPGIHLAQSTVWIAGVALVSAFNIELPVDKDGKCIDIPAAFTTGFFR</sequence>
<evidence type="ECO:0000256" key="12">
    <source>
        <dbReference type="SAM" id="Phobius"/>
    </source>
</evidence>
<keyword evidence="4 9" id="KW-0349">Heme</keyword>
<dbReference type="PRINTS" id="PR00463">
    <property type="entry name" value="EP450I"/>
</dbReference>
<dbReference type="GO" id="GO:0016705">
    <property type="term" value="F:oxidoreductase activity, acting on paired donors, with incorporation or reduction of molecular oxygen"/>
    <property type="evidence" value="ECO:0007669"/>
    <property type="project" value="InterPro"/>
</dbReference>
<keyword evidence="5 9" id="KW-0479">Metal-binding</keyword>
<evidence type="ECO:0000256" key="4">
    <source>
        <dbReference type="ARBA" id="ARBA00022617"/>
    </source>
</evidence>
<feature type="transmembrane region" description="Helical" evidence="12">
    <location>
        <begin position="6"/>
        <end position="23"/>
    </location>
</feature>
<comment type="cofactor">
    <cofactor evidence="1 9">
        <name>heme</name>
        <dbReference type="ChEBI" id="CHEBI:30413"/>
    </cofactor>
</comment>
<evidence type="ECO:0000313" key="13">
    <source>
        <dbReference type="EMBL" id="PPQ83216.1"/>
    </source>
</evidence>
<dbReference type="InterPro" id="IPR036396">
    <property type="entry name" value="Cyt_P450_sf"/>
</dbReference>
<feature type="compositionally biased region" description="Basic and acidic residues" evidence="11">
    <location>
        <begin position="417"/>
        <end position="432"/>
    </location>
</feature>
<dbReference type="InterPro" id="IPR050364">
    <property type="entry name" value="Cytochrome_P450_fung"/>
</dbReference>
<dbReference type="EMBL" id="NHYD01003033">
    <property type="protein sequence ID" value="PPQ83216.1"/>
    <property type="molecule type" value="Genomic_DNA"/>
</dbReference>
<feature type="binding site" description="axial binding residue" evidence="9">
    <location>
        <position position="448"/>
    </location>
    <ligand>
        <name>heme</name>
        <dbReference type="ChEBI" id="CHEBI:30413"/>
    </ligand>
    <ligandPart>
        <name>Fe</name>
        <dbReference type="ChEBI" id="CHEBI:18248"/>
    </ligandPart>
</feature>
<dbReference type="InterPro" id="IPR017972">
    <property type="entry name" value="Cyt_P450_CS"/>
</dbReference>
<evidence type="ECO:0000256" key="11">
    <source>
        <dbReference type="SAM" id="MobiDB-lite"/>
    </source>
</evidence>
<comment type="similarity">
    <text evidence="3 10">Belongs to the cytochrome P450 family.</text>
</comment>
<dbReference type="Gene3D" id="1.10.630.10">
    <property type="entry name" value="Cytochrome P450"/>
    <property type="match status" value="1"/>
</dbReference>
<dbReference type="OrthoDB" id="2789670at2759"/>
<reference evidence="13 14" key="1">
    <citation type="journal article" date="2018" name="Evol. Lett.">
        <title>Horizontal gene cluster transfer increased hallucinogenic mushroom diversity.</title>
        <authorList>
            <person name="Reynolds H.T."/>
            <person name="Vijayakumar V."/>
            <person name="Gluck-Thaler E."/>
            <person name="Korotkin H.B."/>
            <person name="Matheny P.B."/>
            <person name="Slot J.C."/>
        </authorList>
    </citation>
    <scope>NUCLEOTIDE SEQUENCE [LARGE SCALE GENOMIC DNA]</scope>
    <source>
        <strain evidence="13 14">2631</strain>
    </source>
</reference>
<keyword evidence="7 9" id="KW-0408">Iron</keyword>
<accession>A0A409WXL6</accession>
<keyword evidence="8 10" id="KW-0503">Monooxygenase</keyword>
<name>A0A409WXL6_PSICY</name>
<keyword evidence="14" id="KW-1185">Reference proteome</keyword>
<evidence type="ECO:0000256" key="1">
    <source>
        <dbReference type="ARBA" id="ARBA00001971"/>
    </source>
</evidence>
<comment type="pathway">
    <text evidence="2">Secondary metabolite biosynthesis.</text>
</comment>
<dbReference type="GO" id="GO:0020037">
    <property type="term" value="F:heme binding"/>
    <property type="evidence" value="ECO:0007669"/>
    <property type="project" value="InterPro"/>
</dbReference>
<gene>
    <name evidence="13" type="ORF">CVT25_004275</name>
</gene>
<dbReference type="PROSITE" id="PS00086">
    <property type="entry name" value="CYTOCHROME_P450"/>
    <property type="match status" value="1"/>
</dbReference>
<dbReference type="PANTHER" id="PTHR46300">
    <property type="entry name" value="P450, PUTATIVE (EUROFUNG)-RELATED-RELATED"/>
    <property type="match status" value="1"/>
</dbReference>
<keyword evidence="12" id="KW-0812">Transmembrane</keyword>
<dbReference type="GO" id="GO:0004497">
    <property type="term" value="F:monooxygenase activity"/>
    <property type="evidence" value="ECO:0007669"/>
    <property type="project" value="UniProtKB-KW"/>
</dbReference>
<feature type="region of interest" description="Disordered" evidence="11">
    <location>
        <begin position="410"/>
        <end position="432"/>
    </location>
</feature>